<feature type="region of interest" description="Disordered" evidence="9">
    <location>
        <begin position="1"/>
        <end position="40"/>
    </location>
</feature>
<evidence type="ECO:0000256" key="5">
    <source>
        <dbReference type="ARBA" id="ARBA00023134"/>
    </source>
</evidence>
<dbReference type="GO" id="GO:0006614">
    <property type="term" value="P:SRP-dependent cotranslational protein targeting to membrane"/>
    <property type="evidence" value="ECO:0007669"/>
    <property type="project" value="InterPro"/>
</dbReference>
<evidence type="ECO:0000313" key="12">
    <source>
        <dbReference type="Proteomes" id="UP000320672"/>
    </source>
</evidence>
<dbReference type="InterPro" id="IPR003593">
    <property type="entry name" value="AAA+_ATPase"/>
</dbReference>
<dbReference type="InterPro" id="IPR000897">
    <property type="entry name" value="SRP54_GTPase_dom"/>
</dbReference>
<dbReference type="PANTHER" id="PTHR43134:SF1">
    <property type="entry name" value="SIGNAL RECOGNITION PARTICLE RECEPTOR SUBUNIT ALPHA"/>
    <property type="match status" value="1"/>
</dbReference>
<dbReference type="Pfam" id="PF00448">
    <property type="entry name" value="SRP54"/>
    <property type="match status" value="1"/>
</dbReference>
<gene>
    <name evidence="8 11" type="primary">ftsY</name>
    <name evidence="11" type="ORF">FF011L_10160</name>
</gene>
<feature type="compositionally biased region" description="Basic and acidic residues" evidence="9">
    <location>
        <begin position="1"/>
        <end position="16"/>
    </location>
</feature>
<dbReference type="SUPFAM" id="SSF52540">
    <property type="entry name" value="P-loop containing nucleoside triphosphate hydrolases"/>
    <property type="match status" value="1"/>
</dbReference>
<dbReference type="EMBL" id="CP036262">
    <property type="protein sequence ID" value="QDS92274.1"/>
    <property type="molecule type" value="Genomic_DNA"/>
</dbReference>
<evidence type="ECO:0000256" key="8">
    <source>
        <dbReference type="HAMAP-Rule" id="MF_00920"/>
    </source>
</evidence>
<dbReference type="KEGG" id="rml:FF011L_10160"/>
<keyword evidence="6 8" id="KW-0472">Membrane</keyword>
<evidence type="ECO:0000256" key="1">
    <source>
        <dbReference type="ARBA" id="ARBA00022475"/>
    </source>
</evidence>
<comment type="subunit">
    <text evidence="8">Part of the signal recognition particle protein translocation system, which is composed of SRP and FtsY.</text>
</comment>
<comment type="subcellular location">
    <subcellularLocation>
        <location evidence="8">Cell membrane</location>
        <topology evidence="8">Peripheral membrane protein</topology>
        <orientation evidence="8">Cytoplasmic side</orientation>
    </subcellularLocation>
    <subcellularLocation>
        <location evidence="8">Cytoplasm</location>
    </subcellularLocation>
</comment>
<dbReference type="SUPFAM" id="SSF47364">
    <property type="entry name" value="Domain of the SRP/SRP receptor G-proteins"/>
    <property type="match status" value="1"/>
</dbReference>
<feature type="domain" description="SRP54-type proteins GTP-binding" evidence="10">
    <location>
        <begin position="315"/>
        <end position="328"/>
    </location>
</feature>
<keyword evidence="3 8" id="KW-0547">Nucleotide-binding</keyword>
<dbReference type="PROSITE" id="PS00300">
    <property type="entry name" value="SRP54"/>
    <property type="match status" value="1"/>
</dbReference>
<evidence type="ECO:0000259" key="10">
    <source>
        <dbReference type="PROSITE" id="PS00300"/>
    </source>
</evidence>
<organism evidence="11 12">
    <name type="scientific">Roseimaritima multifibrata</name>
    <dbReference type="NCBI Taxonomy" id="1930274"/>
    <lineage>
        <taxon>Bacteria</taxon>
        <taxon>Pseudomonadati</taxon>
        <taxon>Planctomycetota</taxon>
        <taxon>Planctomycetia</taxon>
        <taxon>Pirellulales</taxon>
        <taxon>Pirellulaceae</taxon>
        <taxon>Roseimaritima</taxon>
    </lineage>
</organism>
<dbReference type="EC" id="3.6.5.4" evidence="8"/>
<dbReference type="NCBIfam" id="TIGR00064">
    <property type="entry name" value="ftsY"/>
    <property type="match status" value="1"/>
</dbReference>
<dbReference type="Gene3D" id="1.20.120.140">
    <property type="entry name" value="Signal recognition particle SRP54, nucleotide-binding domain"/>
    <property type="match status" value="1"/>
</dbReference>
<dbReference type="GO" id="GO:0005886">
    <property type="term" value="C:plasma membrane"/>
    <property type="evidence" value="ECO:0007669"/>
    <property type="project" value="UniProtKB-SubCell"/>
</dbReference>
<evidence type="ECO:0000256" key="3">
    <source>
        <dbReference type="ARBA" id="ARBA00022741"/>
    </source>
</evidence>
<keyword evidence="4 8" id="KW-0378">Hydrolase</keyword>
<reference evidence="11 12" key="1">
    <citation type="submission" date="2019-02" db="EMBL/GenBank/DDBJ databases">
        <title>Deep-cultivation of Planctomycetes and their phenomic and genomic characterization uncovers novel biology.</title>
        <authorList>
            <person name="Wiegand S."/>
            <person name="Jogler M."/>
            <person name="Boedeker C."/>
            <person name="Pinto D."/>
            <person name="Vollmers J."/>
            <person name="Rivas-Marin E."/>
            <person name="Kohn T."/>
            <person name="Peeters S.H."/>
            <person name="Heuer A."/>
            <person name="Rast P."/>
            <person name="Oberbeckmann S."/>
            <person name="Bunk B."/>
            <person name="Jeske O."/>
            <person name="Meyerdierks A."/>
            <person name="Storesund J.E."/>
            <person name="Kallscheuer N."/>
            <person name="Luecker S."/>
            <person name="Lage O.M."/>
            <person name="Pohl T."/>
            <person name="Merkel B.J."/>
            <person name="Hornburger P."/>
            <person name="Mueller R.-W."/>
            <person name="Bruemmer F."/>
            <person name="Labrenz M."/>
            <person name="Spormann A.M."/>
            <person name="Op den Camp H."/>
            <person name="Overmann J."/>
            <person name="Amann R."/>
            <person name="Jetten M.S.M."/>
            <person name="Mascher T."/>
            <person name="Medema M.H."/>
            <person name="Devos D.P."/>
            <person name="Kaster A.-K."/>
            <person name="Ovreas L."/>
            <person name="Rohde M."/>
            <person name="Galperin M.Y."/>
            <person name="Jogler C."/>
        </authorList>
    </citation>
    <scope>NUCLEOTIDE SEQUENCE [LARGE SCALE GENOMIC DNA]</scope>
    <source>
        <strain evidence="11 12">FF011L</strain>
    </source>
</reference>
<dbReference type="HAMAP" id="MF_00920">
    <property type="entry name" value="FtsY"/>
    <property type="match status" value="1"/>
</dbReference>
<evidence type="ECO:0000256" key="6">
    <source>
        <dbReference type="ARBA" id="ARBA00023136"/>
    </source>
</evidence>
<keyword evidence="2 8" id="KW-0963">Cytoplasm</keyword>
<accession>A0A517MBK1</accession>
<feature type="binding site" evidence="8">
    <location>
        <begin position="230"/>
        <end position="234"/>
    </location>
    <ligand>
        <name>GTP</name>
        <dbReference type="ChEBI" id="CHEBI:37565"/>
    </ligand>
</feature>
<comment type="catalytic activity">
    <reaction evidence="8">
        <text>GTP + H2O = GDP + phosphate + H(+)</text>
        <dbReference type="Rhea" id="RHEA:19669"/>
        <dbReference type="ChEBI" id="CHEBI:15377"/>
        <dbReference type="ChEBI" id="CHEBI:15378"/>
        <dbReference type="ChEBI" id="CHEBI:37565"/>
        <dbReference type="ChEBI" id="CHEBI:43474"/>
        <dbReference type="ChEBI" id="CHEBI:58189"/>
        <dbReference type="EC" id="3.6.5.4"/>
    </reaction>
</comment>
<dbReference type="FunFam" id="3.40.50.300:FF:000053">
    <property type="entry name" value="Signal recognition particle receptor FtsY"/>
    <property type="match status" value="1"/>
</dbReference>
<dbReference type="AlphaFoldDB" id="A0A517MBK1"/>
<comment type="caution">
    <text evidence="8">Lacks conserved residue(s) required for the propagation of feature annotation.</text>
</comment>
<dbReference type="GO" id="GO:0005047">
    <property type="term" value="F:signal recognition particle binding"/>
    <property type="evidence" value="ECO:0007669"/>
    <property type="project" value="TreeGrafter"/>
</dbReference>
<dbReference type="SMART" id="SM00382">
    <property type="entry name" value="AAA"/>
    <property type="match status" value="1"/>
</dbReference>
<evidence type="ECO:0000313" key="11">
    <source>
        <dbReference type="EMBL" id="QDS92274.1"/>
    </source>
</evidence>
<evidence type="ECO:0000256" key="7">
    <source>
        <dbReference type="ARBA" id="ARBA00023170"/>
    </source>
</evidence>
<dbReference type="CDD" id="cd17874">
    <property type="entry name" value="FtsY"/>
    <property type="match status" value="1"/>
</dbReference>
<proteinExistence type="inferred from homology"/>
<dbReference type="InterPro" id="IPR027417">
    <property type="entry name" value="P-loop_NTPase"/>
</dbReference>
<dbReference type="OrthoDB" id="9804720at2"/>
<dbReference type="RefSeq" id="WP_145350560.1">
    <property type="nucleotide sequence ID" value="NZ_CP036262.1"/>
</dbReference>
<dbReference type="PANTHER" id="PTHR43134">
    <property type="entry name" value="SIGNAL RECOGNITION PARTICLE RECEPTOR SUBUNIT ALPHA"/>
    <property type="match status" value="1"/>
</dbReference>
<dbReference type="InterPro" id="IPR042101">
    <property type="entry name" value="SRP54_N_sf"/>
</dbReference>
<dbReference type="InterPro" id="IPR036225">
    <property type="entry name" value="SRP/SRP_N"/>
</dbReference>
<sequence length="344" mass="36813">MAFWRSKKEESPDKPTTDSASTEDGSAAQGGEATQGDGTGMFQRVRQGLQKTREVLGTDIRDLFKEDGRLVDDAFLSELFAKLVRTDMGGGPAGRIRDDIATRFRARKVQMEDVLESIRNQTRELLQQEHTELQFADKAPTVILVVGVNGSGKTTSIGKLANYIHNKLGRTVVLGAGDTFRAAAVEQLTVWAGRIGCEIVTGKPEADPASVAYQTVEKAVATGAEVAIIDTAGRLQTQTHLMSQLEKIRRVIGKPVEDAPHEVLLVLDATSGQNAISQAKGFSEVAGCTGIILAKLDGSAKGGVILPILEQFKLPVKFVGVGEGIEDLALFDSDAFSDALFTDA</sequence>
<protein>
    <recommendedName>
        <fullName evidence="8">Signal recognition particle receptor FtsY</fullName>
        <shortName evidence="8">SRP receptor</shortName>
        <ecNumber evidence="8">3.6.5.4</ecNumber>
    </recommendedName>
</protein>
<evidence type="ECO:0000256" key="9">
    <source>
        <dbReference type="SAM" id="MobiDB-lite"/>
    </source>
</evidence>
<comment type="function">
    <text evidence="8">Involved in targeting and insertion of nascent membrane proteins into the cytoplasmic membrane. Acts as a receptor for the complex formed by the signal recognition particle (SRP) and the ribosome-nascent chain (RNC).</text>
</comment>
<dbReference type="SMART" id="SM00962">
    <property type="entry name" value="SRP54"/>
    <property type="match status" value="1"/>
</dbReference>
<dbReference type="Proteomes" id="UP000320672">
    <property type="component" value="Chromosome"/>
</dbReference>
<comment type="similarity">
    <text evidence="8">Belongs to the GTP-binding SRP family. FtsY subfamily.</text>
</comment>
<dbReference type="GO" id="GO:0005737">
    <property type="term" value="C:cytoplasm"/>
    <property type="evidence" value="ECO:0007669"/>
    <property type="project" value="UniProtKB-SubCell"/>
</dbReference>
<keyword evidence="7 8" id="KW-0675">Receptor</keyword>
<dbReference type="GO" id="GO:0005525">
    <property type="term" value="F:GTP binding"/>
    <property type="evidence" value="ECO:0007669"/>
    <property type="project" value="UniProtKB-UniRule"/>
</dbReference>
<keyword evidence="5 8" id="KW-0342">GTP-binding</keyword>
<evidence type="ECO:0000256" key="4">
    <source>
        <dbReference type="ARBA" id="ARBA00022801"/>
    </source>
</evidence>
<evidence type="ECO:0000256" key="2">
    <source>
        <dbReference type="ARBA" id="ARBA00022490"/>
    </source>
</evidence>
<dbReference type="InterPro" id="IPR004390">
    <property type="entry name" value="SR_rcpt_FtsY"/>
</dbReference>
<dbReference type="GO" id="GO:0003924">
    <property type="term" value="F:GTPase activity"/>
    <property type="evidence" value="ECO:0007669"/>
    <property type="project" value="UniProtKB-UniRule"/>
</dbReference>
<keyword evidence="12" id="KW-1185">Reference proteome</keyword>
<name>A0A517MBK1_9BACT</name>
<keyword evidence="1 8" id="KW-1003">Cell membrane</keyword>
<feature type="binding site" evidence="8">
    <location>
        <begin position="147"/>
        <end position="154"/>
    </location>
    <ligand>
        <name>GTP</name>
        <dbReference type="ChEBI" id="CHEBI:37565"/>
    </ligand>
</feature>
<dbReference type="Gene3D" id="3.40.50.300">
    <property type="entry name" value="P-loop containing nucleotide triphosphate hydrolases"/>
    <property type="match status" value="1"/>
</dbReference>